<comment type="caution">
    <text evidence="16">The sequence shown here is derived from an EMBL/GenBank/DDBJ whole genome shotgun (WGS) entry which is preliminary data.</text>
</comment>
<feature type="compositionally biased region" description="Basic and acidic residues" evidence="13">
    <location>
        <begin position="94"/>
        <end position="114"/>
    </location>
</feature>
<keyword evidence="8 12" id="KW-0808">Transferase</keyword>
<evidence type="ECO:0000256" key="6">
    <source>
        <dbReference type="ARBA" id="ARBA00019511"/>
    </source>
</evidence>
<dbReference type="Proteomes" id="UP000239047">
    <property type="component" value="Unassembled WGS sequence"/>
</dbReference>
<evidence type="ECO:0000256" key="11">
    <source>
        <dbReference type="ARBA" id="ARBA00052761"/>
    </source>
</evidence>
<dbReference type="GO" id="GO:0005829">
    <property type="term" value="C:cytosol"/>
    <property type="evidence" value="ECO:0007669"/>
    <property type="project" value="TreeGrafter"/>
</dbReference>
<feature type="domain" description="Lipoyl-binding" evidence="14">
    <location>
        <begin position="1"/>
        <end position="76"/>
    </location>
</feature>
<dbReference type="NCBIfam" id="NF004309">
    <property type="entry name" value="PRK05704.1"/>
    <property type="match status" value="1"/>
</dbReference>
<evidence type="ECO:0000259" key="14">
    <source>
        <dbReference type="PROSITE" id="PS50968"/>
    </source>
</evidence>
<keyword evidence="7 12" id="KW-0816">Tricarboxylic acid cycle</keyword>
<dbReference type="EMBL" id="PREZ01000001">
    <property type="protein sequence ID" value="PPA71829.1"/>
    <property type="molecule type" value="Genomic_DNA"/>
</dbReference>
<dbReference type="PROSITE" id="PS00189">
    <property type="entry name" value="LIPOYL"/>
    <property type="match status" value="1"/>
</dbReference>
<organism evidence="16 17">
    <name type="scientific">Jeotgalibacillus proteolyticus</name>
    <dbReference type="NCBI Taxonomy" id="2082395"/>
    <lineage>
        <taxon>Bacteria</taxon>
        <taxon>Bacillati</taxon>
        <taxon>Bacillota</taxon>
        <taxon>Bacilli</taxon>
        <taxon>Bacillales</taxon>
        <taxon>Caryophanaceae</taxon>
        <taxon>Jeotgalibacillus</taxon>
    </lineage>
</organism>
<proteinExistence type="inferred from homology"/>
<keyword evidence="9 12" id="KW-0450">Lipoyl</keyword>
<dbReference type="UniPathway" id="UPA00868">
    <property type="reaction ID" value="UER00840"/>
</dbReference>
<dbReference type="PROSITE" id="PS51826">
    <property type="entry name" value="PSBD"/>
    <property type="match status" value="1"/>
</dbReference>
<dbReference type="AlphaFoldDB" id="A0A2S5GFR0"/>
<dbReference type="Gene3D" id="2.40.50.100">
    <property type="match status" value="1"/>
</dbReference>
<dbReference type="CDD" id="cd06849">
    <property type="entry name" value="lipoyl_domain"/>
    <property type="match status" value="1"/>
</dbReference>
<protein>
    <recommendedName>
        <fullName evidence="6 12">Dihydrolipoyllysine-residue succinyltransferase component of 2-oxoglutarate dehydrogenase complex</fullName>
        <ecNumber evidence="5 12">2.3.1.61</ecNumber>
    </recommendedName>
    <alternativeName>
        <fullName evidence="12">2-oxoglutarate dehydrogenase complex component E2</fullName>
    </alternativeName>
</protein>
<dbReference type="PROSITE" id="PS50968">
    <property type="entry name" value="BIOTINYL_LIPOYL"/>
    <property type="match status" value="1"/>
</dbReference>
<comment type="similarity">
    <text evidence="3 12">Belongs to the 2-oxoacid dehydrogenase family.</text>
</comment>
<dbReference type="Pfam" id="PF02817">
    <property type="entry name" value="E3_binding"/>
    <property type="match status" value="1"/>
</dbReference>
<accession>A0A2S5GFR0</accession>
<evidence type="ECO:0000256" key="8">
    <source>
        <dbReference type="ARBA" id="ARBA00022679"/>
    </source>
</evidence>
<sequence length="426" mass="47124">MAEIKVPELAESITEGTIAQWLKQPGEQVEKGEYIVELETDKVNVEVISEEAGVIQELKAEEGDTVEVGQVIAIVEAGDAASSGDSGESNTSAEPKKEDSKEEAPKEEVQKEPSDTVEETSDSQKKERTIASPAARKLAREKGIDLSQVSAADPMGRVRKQDVESHSSKPVQQEQKQESKPAAKKEPEKKKDTKPVIREKMSRRRQTIANRLVEVQQTAAMLTTFNEIDMTKVMDLRKRKKDQFFETNDVRLGFMSFFTKAVVAALKKYPYVNAEIDGDEVVLKQYYDVGVAVSTEDGLVVPIVRDCDRKSFAEIEGEIVELAKKAKNKKLQLSDLQGGSFTITNGGVFGSLLSTPILNGPQVGILGMHTIQLRPVAIDAEKMENRPMMYIALSYDHRIIDGKEAVSFLAMVKNLLENPEDLLLQG</sequence>
<dbReference type="SUPFAM" id="SSF52777">
    <property type="entry name" value="CoA-dependent acyltransferases"/>
    <property type="match status" value="1"/>
</dbReference>
<name>A0A2S5GFR0_9BACL</name>
<dbReference type="PANTHER" id="PTHR43416:SF5">
    <property type="entry name" value="DIHYDROLIPOYLLYSINE-RESIDUE SUCCINYLTRANSFERASE COMPONENT OF 2-OXOGLUTARATE DEHYDROGENASE COMPLEX, MITOCHONDRIAL"/>
    <property type="match status" value="1"/>
</dbReference>
<dbReference type="InterPro" id="IPR000089">
    <property type="entry name" value="Biotin_lipoyl"/>
</dbReference>
<dbReference type="GO" id="GO:0004149">
    <property type="term" value="F:dihydrolipoyllysine-residue succinyltransferase activity"/>
    <property type="evidence" value="ECO:0007669"/>
    <property type="project" value="UniProtKB-UniRule"/>
</dbReference>
<dbReference type="SUPFAM" id="SSF47005">
    <property type="entry name" value="Peripheral subunit-binding domain of 2-oxo acid dehydrogenase complex"/>
    <property type="match status" value="1"/>
</dbReference>
<evidence type="ECO:0000256" key="9">
    <source>
        <dbReference type="ARBA" id="ARBA00022823"/>
    </source>
</evidence>
<evidence type="ECO:0000256" key="5">
    <source>
        <dbReference type="ARBA" id="ARBA00012945"/>
    </source>
</evidence>
<dbReference type="InterPro" id="IPR036625">
    <property type="entry name" value="E3-bd_dom_sf"/>
</dbReference>
<dbReference type="GO" id="GO:0033512">
    <property type="term" value="P:L-lysine catabolic process to acetyl-CoA via saccharopine"/>
    <property type="evidence" value="ECO:0007669"/>
    <property type="project" value="UniProtKB-UniRule"/>
</dbReference>
<dbReference type="SUPFAM" id="SSF51230">
    <property type="entry name" value="Single hybrid motif"/>
    <property type="match status" value="1"/>
</dbReference>
<reference evidence="16 17" key="1">
    <citation type="submission" date="2018-02" db="EMBL/GenBank/DDBJ databases">
        <title>Jeotgalibacillus proteolyticum sp. nov. a protease producing bacterium isolated from ocean sediments of Laizhou Bay.</title>
        <authorList>
            <person name="Li Y."/>
        </authorList>
    </citation>
    <scope>NUCLEOTIDE SEQUENCE [LARGE SCALE GENOMIC DNA]</scope>
    <source>
        <strain evidence="16 17">22-7</strain>
    </source>
</reference>
<dbReference type="GO" id="GO:0006099">
    <property type="term" value="P:tricarboxylic acid cycle"/>
    <property type="evidence" value="ECO:0007669"/>
    <property type="project" value="UniProtKB-UniRule"/>
</dbReference>
<comment type="cofactor">
    <cofactor evidence="12">
        <name>(R)-lipoate</name>
        <dbReference type="ChEBI" id="CHEBI:83088"/>
    </cofactor>
    <text evidence="12">Binds 1 lipoyl cofactor covalently.</text>
</comment>
<dbReference type="InterPro" id="IPR011053">
    <property type="entry name" value="Single_hybrid_motif"/>
</dbReference>
<dbReference type="EC" id="2.3.1.61" evidence="5 12"/>
<evidence type="ECO:0000259" key="15">
    <source>
        <dbReference type="PROSITE" id="PS51826"/>
    </source>
</evidence>
<feature type="domain" description="Peripheral subunit-binding (PSBD)" evidence="15">
    <location>
        <begin position="130"/>
        <end position="167"/>
    </location>
</feature>
<dbReference type="InterPro" id="IPR001078">
    <property type="entry name" value="2-oxoacid_DH_actylTfrase"/>
</dbReference>
<dbReference type="Gene3D" id="3.30.559.10">
    <property type="entry name" value="Chloramphenicol acetyltransferase-like domain"/>
    <property type="match status" value="1"/>
</dbReference>
<evidence type="ECO:0000313" key="17">
    <source>
        <dbReference type="Proteomes" id="UP000239047"/>
    </source>
</evidence>
<dbReference type="Gene3D" id="4.10.320.10">
    <property type="entry name" value="E3-binding domain"/>
    <property type="match status" value="1"/>
</dbReference>
<feature type="compositionally biased region" description="Low complexity" evidence="13">
    <location>
        <begin position="77"/>
        <end position="89"/>
    </location>
</feature>
<dbReference type="InterPro" id="IPR006255">
    <property type="entry name" value="SucB"/>
</dbReference>
<gene>
    <name evidence="16" type="ORF">C4B60_00165</name>
</gene>
<keyword evidence="10 12" id="KW-0012">Acyltransferase</keyword>
<dbReference type="Pfam" id="PF00364">
    <property type="entry name" value="Biotin_lipoyl"/>
    <property type="match status" value="1"/>
</dbReference>
<dbReference type="OrthoDB" id="9805770at2"/>
<dbReference type="InterPro" id="IPR003016">
    <property type="entry name" value="2-oxoA_DH_lipoyl-BS"/>
</dbReference>
<evidence type="ECO:0000256" key="2">
    <source>
        <dbReference type="ARBA" id="ARBA00005145"/>
    </source>
</evidence>
<dbReference type="NCBIfam" id="TIGR01347">
    <property type="entry name" value="sucB"/>
    <property type="match status" value="1"/>
</dbReference>
<evidence type="ECO:0000256" key="4">
    <source>
        <dbReference type="ARBA" id="ARBA00011666"/>
    </source>
</evidence>
<comment type="catalytic activity">
    <reaction evidence="11 12">
        <text>N(6)-[(R)-dihydrolipoyl]-L-lysyl-[protein] + succinyl-CoA = N(6)-[(R)-S(8)-succinyldihydrolipoyl]-L-lysyl-[protein] + CoA</text>
        <dbReference type="Rhea" id="RHEA:15213"/>
        <dbReference type="Rhea" id="RHEA-COMP:10475"/>
        <dbReference type="Rhea" id="RHEA-COMP:20092"/>
        <dbReference type="ChEBI" id="CHEBI:57287"/>
        <dbReference type="ChEBI" id="CHEBI:57292"/>
        <dbReference type="ChEBI" id="CHEBI:83100"/>
        <dbReference type="ChEBI" id="CHEBI:83120"/>
        <dbReference type="EC" id="2.3.1.61"/>
    </reaction>
</comment>
<dbReference type="InterPro" id="IPR004167">
    <property type="entry name" value="PSBD"/>
</dbReference>
<evidence type="ECO:0000256" key="13">
    <source>
        <dbReference type="SAM" id="MobiDB-lite"/>
    </source>
</evidence>
<dbReference type="PANTHER" id="PTHR43416">
    <property type="entry name" value="DIHYDROLIPOYLLYSINE-RESIDUE SUCCINYLTRANSFERASE COMPONENT OF 2-OXOGLUTARATE DEHYDROGENASE COMPLEX, MITOCHONDRIAL-RELATED"/>
    <property type="match status" value="1"/>
</dbReference>
<evidence type="ECO:0000256" key="10">
    <source>
        <dbReference type="ARBA" id="ARBA00023315"/>
    </source>
</evidence>
<evidence type="ECO:0000256" key="1">
    <source>
        <dbReference type="ARBA" id="ARBA00004052"/>
    </source>
</evidence>
<feature type="compositionally biased region" description="Basic and acidic residues" evidence="13">
    <location>
        <begin position="175"/>
        <end position="200"/>
    </location>
</feature>
<dbReference type="InterPro" id="IPR023213">
    <property type="entry name" value="CAT-like_dom_sf"/>
</dbReference>
<feature type="region of interest" description="Disordered" evidence="13">
    <location>
        <begin position="77"/>
        <end position="203"/>
    </location>
</feature>
<comment type="subunit">
    <text evidence="4">Forms a 24-polypeptide structural core with octahedral symmetry. Part of the 2-oxoglutarate dehydrogenase (OGDH) complex composed of E1 (2-oxoglutarate dehydrogenase), E2 (dihydrolipoamide succinyltransferase) and E3 (dihydrolipoamide dehydrogenase); the complex contains multiple copies of the three enzymatic components (E1, E2 and E3).</text>
</comment>
<dbReference type="GO" id="GO:0045252">
    <property type="term" value="C:oxoglutarate dehydrogenase complex"/>
    <property type="evidence" value="ECO:0007669"/>
    <property type="project" value="UniProtKB-UniRule"/>
</dbReference>
<comment type="pathway">
    <text evidence="2 12">Amino-acid degradation; L-lysine degradation via saccharopine pathway; glutaryl-CoA from L-lysine: step 6/6.</text>
</comment>
<keyword evidence="17" id="KW-1185">Reference proteome</keyword>
<comment type="function">
    <text evidence="1 12">E2 component of the 2-oxoglutarate dehydrogenase (OGDH) complex which catalyzes the second step in the conversion of 2-oxoglutarate to succinyl-CoA and CO(2).</text>
</comment>
<dbReference type="FunFam" id="3.30.559.10:FF:000007">
    <property type="entry name" value="Dihydrolipoamide acetyltransferase component of pyruvate dehydrogenase complex"/>
    <property type="match status" value="1"/>
</dbReference>
<evidence type="ECO:0000256" key="3">
    <source>
        <dbReference type="ARBA" id="ARBA00007317"/>
    </source>
</evidence>
<dbReference type="RefSeq" id="WP_104055532.1">
    <property type="nucleotide sequence ID" value="NZ_PREZ01000001.1"/>
</dbReference>
<evidence type="ECO:0000256" key="12">
    <source>
        <dbReference type="RuleBase" id="RU361138"/>
    </source>
</evidence>
<dbReference type="Pfam" id="PF00198">
    <property type="entry name" value="2-oxoacid_dh"/>
    <property type="match status" value="1"/>
</dbReference>
<evidence type="ECO:0000313" key="16">
    <source>
        <dbReference type="EMBL" id="PPA71829.1"/>
    </source>
</evidence>
<evidence type="ECO:0000256" key="7">
    <source>
        <dbReference type="ARBA" id="ARBA00022532"/>
    </source>
</evidence>
<dbReference type="InterPro" id="IPR050537">
    <property type="entry name" value="2-oxoacid_dehydrogenase"/>
</dbReference>